<gene>
    <name evidence="1" type="ORF">PCAMFM013_S059g000028</name>
</gene>
<keyword evidence="2" id="KW-1185">Reference proteome</keyword>
<dbReference type="EMBL" id="HG793192">
    <property type="protein sequence ID" value="CRL30787.1"/>
    <property type="molecule type" value="Genomic_DNA"/>
</dbReference>
<evidence type="ECO:0000313" key="2">
    <source>
        <dbReference type="Proteomes" id="UP000053732"/>
    </source>
</evidence>
<accession>A0A0G4PW97</accession>
<evidence type="ECO:0000313" key="1">
    <source>
        <dbReference type="EMBL" id="CRL30787.1"/>
    </source>
</evidence>
<name>A0A0G4PW97_PENC3</name>
<dbReference type="PANTHER" id="PTHR40616">
    <property type="entry name" value="LINALOOL DEHYDRATASE_ISOMERASE DOMAIN-CONTAINING PROTEIN"/>
    <property type="match status" value="1"/>
</dbReference>
<organism evidence="1 2">
    <name type="scientific">Penicillium camemberti (strain FM 013)</name>
    <dbReference type="NCBI Taxonomy" id="1429867"/>
    <lineage>
        <taxon>Eukaryota</taxon>
        <taxon>Fungi</taxon>
        <taxon>Dikarya</taxon>
        <taxon>Ascomycota</taxon>
        <taxon>Pezizomycotina</taxon>
        <taxon>Eurotiomycetes</taxon>
        <taxon>Eurotiomycetidae</taxon>
        <taxon>Eurotiales</taxon>
        <taxon>Aspergillaceae</taxon>
        <taxon>Penicillium</taxon>
    </lineage>
</organism>
<proteinExistence type="predicted"/>
<sequence length="139" mass="15318">MSGYFSYSWFSPSVVQWARSDESIGYFSLYPTETALKADVAPYTLNLTYPLGNSSSTFTFALATNPLGQKRDITGFDDVDGLKIEVVGGTVDPIPQISFCGLLGGSCEAIHNFEFWNITFGMPPDSSDVPQVQFTFEQR</sequence>
<protein>
    <submittedName>
        <fullName evidence="1">Str. FM013</fullName>
    </submittedName>
</protein>
<reference evidence="1 2" key="1">
    <citation type="journal article" date="2014" name="Nat. Commun.">
        <title>Multiple recent horizontal transfers of a large genomic region in cheese making fungi.</title>
        <authorList>
            <person name="Cheeseman K."/>
            <person name="Ropars J."/>
            <person name="Renault P."/>
            <person name="Dupont J."/>
            <person name="Gouzy J."/>
            <person name="Branca A."/>
            <person name="Abraham A.L."/>
            <person name="Ceppi M."/>
            <person name="Conseiller E."/>
            <person name="Debuchy R."/>
            <person name="Malagnac F."/>
            <person name="Goarin A."/>
            <person name="Silar P."/>
            <person name="Lacoste S."/>
            <person name="Sallet E."/>
            <person name="Bensimon A."/>
            <person name="Giraud T."/>
            <person name="Brygoo Y."/>
        </authorList>
    </citation>
    <scope>NUCLEOTIDE SEQUENCE [LARGE SCALE GENOMIC DNA]</scope>
    <source>
        <strain evidence="2">FM 013</strain>
    </source>
</reference>
<dbReference type="AlphaFoldDB" id="A0A0G4PW97"/>
<dbReference type="PANTHER" id="PTHR40616:SF1">
    <property type="entry name" value="LINALOOL DEHYDRATASE_ISOMERASE DOMAIN-CONTAINING PROTEIN"/>
    <property type="match status" value="1"/>
</dbReference>
<dbReference type="Proteomes" id="UP000053732">
    <property type="component" value="Unassembled WGS sequence"/>
</dbReference>